<protein>
    <recommendedName>
        <fullName evidence="3">TIGR02453 family protein</fullName>
    </recommendedName>
</protein>
<evidence type="ECO:0000313" key="1">
    <source>
        <dbReference type="EMBL" id="GAL82970.1"/>
    </source>
</evidence>
<reference evidence="1 2" key="1">
    <citation type="submission" date="2014-09" db="EMBL/GenBank/DDBJ databases">
        <title>Sporocytophaga myxococcoides PG-01 genome sequencing.</title>
        <authorList>
            <person name="Liu L."/>
            <person name="Gao P.J."/>
            <person name="Chen G.J."/>
            <person name="Wang L.S."/>
        </authorList>
    </citation>
    <scope>NUCLEOTIDE SEQUENCE [LARGE SCALE GENOMIC DNA]</scope>
    <source>
        <strain evidence="1 2">PG-01</strain>
    </source>
</reference>
<dbReference type="OrthoDB" id="9794241at2"/>
<organism evidence="1 2">
    <name type="scientific">Sporocytophaga myxococcoides</name>
    <dbReference type="NCBI Taxonomy" id="153721"/>
    <lineage>
        <taxon>Bacteria</taxon>
        <taxon>Pseudomonadati</taxon>
        <taxon>Bacteroidota</taxon>
        <taxon>Cytophagia</taxon>
        <taxon>Cytophagales</taxon>
        <taxon>Cytophagaceae</taxon>
        <taxon>Sporocytophaga</taxon>
    </lineage>
</organism>
<name>A0A098L8D5_9BACT</name>
<dbReference type="Proteomes" id="UP000030185">
    <property type="component" value="Unassembled WGS sequence"/>
</dbReference>
<dbReference type="EMBL" id="BBLT01000001">
    <property type="protein sequence ID" value="GAL82970.1"/>
    <property type="molecule type" value="Genomic_DNA"/>
</dbReference>
<proteinExistence type="predicted"/>
<gene>
    <name evidence="1" type="ORF">MYP_196</name>
</gene>
<dbReference type="RefSeq" id="WP_045457213.1">
    <property type="nucleotide sequence ID" value="NZ_BBLT01000001.1"/>
</dbReference>
<dbReference type="eggNOG" id="COG5587">
    <property type="taxonomic scope" value="Bacteria"/>
</dbReference>
<dbReference type="NCBIfam" id="TIGR02453">
    <property type="entry name" value="TIGR02453 family protein"/>
    <property type="match status" value="1"/>
</dbReference>
<accession>A0A098L8D5</accession>
<dbReference type="InterPro" id="IPR012808">
    <property type="entry name" value="CHP02453"/>
</dbReference>
<dbReference type="AlphaFoldDB" id="A0A098L8D5"/>
<dbReference type="InterPro" id="IPR015996">
    <property type="entry name" value="UCP028451"/>
</dbReference>
<keyword evidence="2" id="KW-1185">Reference proteome</keyword>
<evidence type="ECO:0008006" key="3">
    <source>
        <dbReference type="Google" id="ProtNLM"/>
    </source>
</evidence>
<dbReference type="PANTHER" id="PTHR36452:SF1">
    <property type="entry name" value="DUF2461 DOMAIN-CONTAINING PROTEIN"/>
    <property type="match status" value="1"/>
</dbReference>
<dbReference type="PIRSF" id="PIRSF028451">
    <property type="entry name" value="UCP028451"/>
    <property type="match status" value="1"/>
</dbReference>
<evidence type="ECO:0000313" key="2">
    <source>
        <dbReference type="Proteomes" id="UP000030185"/>
    </source>
</evidence>
<dbReference type="Pfam" id="PF09365">
    <property type="entry name" value="DUF2461"/>
    <property type="match status" value="1"/>
</dbReference>
<sequence length="220" mass="25555">MTKDLLKFLTQLKKNNNKEWFDKNRTTYDALRKDFVAFVQVVINDIADFDDKVKSIEAKNTIFRINRDIRFSKDKTPYKKNFSAFISIKGRKSFGPGYYIHIQPGDESFVAGGVYMPEKGMLEKIRQEIDYNGKSLSKILSKASFKNTFGEMEGEKLIRAPKGYDEENPHIDLLKYKSFIVSKAITDKEIEEGKLKGLLKKYSKEMLPFIEFLYPAVIEE</sequence>
<dbReference type="PANTHER" id="PTHR36452">
    <property type="entry name" value="CHROMOSOME 12, WHOLE GENOME SHOTGUN SEQUENCE"/>
    <property type="match status" value="1"/>
</dbReference>
<comment type="caution">
    <text evidence="1">The sequence shown here is derived from an EMBL/GenBank/DDBJ whole genome shotgun (WGS) entry which is preliminary data.</text>
</comment>